<evidence type="ECO:0000256" key="1">
    <source>
        <dbReference type="SAM" id="MobiDB-lite"/>
    </source>
</evidence>
<dbReference type="EMBL" id="JAIWYP010000003">
    <property type="protein sequence ID" value="KAH3859071.1"/>
    <property type="molecule type" value="Genomic_DNA"/>
</dbReference>
<gene>
    <name evidence="2" type="ORF">DPMN_101717</name>
</gene>
<feature type="region of interest" description="Disordered" evidence="1">
    <location>
        <begin position="23"/>
        <end position="52"/>
    </location>
</feature>
<comment type="caution">
    <text evidence="2">The sequence shown here is derived from an EMBL/GenBank/DDBJ whole genome shotgun (WGS) entry which is preliminary data.</text>
</comment>
<keyword evidence="3" id="KW-1185">Reference proteome</keyword>
<reference evidence="2" key="1">
    <citation type="journal article" date="2019" name="bioRxiv">
        <title>The Genome of the Zebra Mussel, Dreissena polymorpha: A Resource for Invasive Species Research.</title>
        <authorList>
            <person name="McCartney M.A."/>
            <person name="Auch B."/>
            <person name="Kono T."/>
            <person name="Mallez S."/>
            <person name="Zhang Y."/>
            <person name="Obille A."/>
            <person name="Becker A."/>
            <person name="Abrahante J.E."/>
            <person name="Garbe J."/>
            <person name="Badalamenti J.P."/>
            <person name="Herman A."/>
            <person name="Mangelson H."/>
            <person name="Liachko I."/>
            <person name="Sullivan S."/>
            <person name="Sone E.D."/>
            <person name="Koren S."/>
            <person name="Silverstein K.A.T."/>
            <person name="Beckman K.B."/>
            <person name="Gohl D.M."/>
        </authorList>
    </citation>
    <scope>NUCLEOTIDE SEQUENCE</scope>
    <source>
        <strain evidence="2">Duluth1</strain>
        <tissue evidence="2">Whole animal</tissue>
    </source>
</reference>
<dbReference type="AlphaFoldDB" id="A0A9D4LJG3"/>
<sequence length="65" mass="7235">MFSIVKLSCFLLEKDLPPTIKKPSMDSRAELSTETVSHHLQPLDRPSAQKDSDMELDNGMIVCGC</sequence>
<accession>A0A9D4LJG3</accession>
<protein>
    <submittedName>
        <fullName evidence="2">Uncharacterized protein</fullName>
    </submittedName>
</protein>
<evidence type="ECO:0000313" key="3">
    <source>
        <dbReference type="Proteomes" id="UP000828390"/>
    </source>
</evidence>
<dbReference type="Proteomes" id="UP000828390">
    <property type="component" value="Unassembled WGS sequence"/>
</dbReference>
<reference evidence="2" key="2">
    <citation type="submission" date="2020-11" db="EMBL/GenBank/DDBJ databases">
        <authorList>
            <person name="McCartney M.A."/>
            <person name="Auch B."/>
            <person name="Kono T."/>
            <person name="Mallez S."/>
            <person name="Becker A."/>
            <person name="Gohl D.M."/>
            <person name="Silverstein K.A.T."/>
            <person name="Koren S."/>
            <person name="Bechman K.B."/>
            <person name="Herman A."/>
            <person name="Abrahante J.E."/>
            <person name="Garbe J."/>
        </authorList>
    </citation>
    <scope>NUCLEOTIDE SEQUENCE</scope>
    <source>
        <strain evidence="2">Duluth1</strain>
        <tissue evidence="2">Whole animal</tissue>
    </source>
</reference>
<proteinExistence type="predicted"/>
<name>A0A9D4LJG3_DREPO</name>
<evidence type="ECO:0000313" key="2">
    <source>
        <dbReference type="EMBL" id="KAH3859071.1"/>
    </source>
</evidence>
<organism evidence="2 3">
    <name type="scientific">Dreissena polymorpha</name>
    <name type="common">Zebra mussel</name>
    <name type="synonym">Mytilus polymorpha</name>
    <dbReference type="NCBI Taxonomy" id="45954"/>
    <lineage>
        <taxon>Eukaryota</taxon>
        <taxon>Metazoa</taxon>
        <taxon>Spiralia</taxon>
        <taxon>Lophotrochozoa</taxon>
        <taxon>Mollusca</taxon>
        <taxon>Bivalvia</taxon>
        <taxon>Autobranchia</taxon>
        <taxon>Heteroconchia</taxon>
        <taxon>Euheterodonta</taxon>
        <taxon>Imparidentia</taxon>
        <taxon>Neoheterodontei</taxon>
        <taxon>Myida</taxon>
        <taxon>Dreissenoidea</taxon>
        <taxon>Dreissenidae</taxon>
        <taxon>Dreissena</taxon>
    </lineage>
</organism>